<dbReference type="Proteomes" id="UP000644693">
    <property type="component" value="Unassembled WGS sequence"/>
</dbReference>
<dbReference type="InterPro" id="IPR012349">
    <property type="entry name" value="Split_barrel_FMN-bd"/>
</dbReference>
<dbReference type="EMBL" id="BMYM01000001">
    <property type="protein sequence ID" value="GHD27656.1"/>
    <property type="molecule type" value="Genomic_DNA"/>
</dbReference>
<reference evidence="1" key="2">
    <citation type="submission" date="2020-09" db="EMBL/GenBank/DDBJ databases">
        <authorList>
            <person name="Sun Q."/>
            <person name="Kim S."/>
        </authorList>
    </citation>
    <scope>NUCLEOTIDE SEQUENCE</scope>
    <source>
        <strain evidence="1">KCTC 23430</strain>
    </source>
</reference>
<dbReference type="RefSeq" id="WP_189475042.1">
    <property type="nucleotide sequence ID" value="NZ_BMYM01000001.1"/>
</dbReference>
<protein>
    <recommendedName>
        <fullName evidence="3">Nitroreductase family deazaflavin-dependent oxidoreductase</fullName>
    </recommendedName>
</protein>
<reference evidence="1" key="1">
    <citation type="journal article" date="2014" name="Int. J. Syst. Evol. Microbiol.">
        <title>Complete genome sequence of Corynebacterium casei LMG S-19264T (=DSM 44701T), isolated from a smear-ripened cheese.</title>
        <authorList>
            <consortium name="US DOE Joint Genome Institute (JGI-PGF)"/>
            <person name="Walter F."/>
            <person name="Albersmeier A."/>
            <person name="Kalinowski J."/>
            <person name="Ruckert C."/>
        </authorList>
    </citation>
    <scope>NUCLEOTIDE SEQUENCE</scope>
    <source>
        <strain evidence="1">KCTC 23430</strain>
    </source>
</reference>
<sequence>MLNRQTLERDFFRRLNSVVEPAVMRGIGSPSFTPAALIVLESTGFKSGAIRRTPLLSLRLGPYTLISTARGDRSFWVKNLRKQPDVVFYRGGKARPARAFVLSAGKRYRRPKSFPDWLGALCDVLHHYTQRGWCFAILSPRETG</sequence>
<accession>A0A919CJ76</accession>
<dbReference type="InterPro" id="IPR004378">
    <property type="entry name" value="F420H2_quin_Rdtase"/>
</dbReference>
<keyword evidence="2" id="KW-1185">Reference proteome</keyword>
<dbReference type="GO" id="GO:0016491">
    <property type="term" value="F:oxidoreductase activity"/>
    <property type="evidence" value="ECO:0007669"/>
    <property type="project" value="InterPro"/>
</dbReference>
<evidence type="ECO:0000313" key="2">
    <source>
        <dbReference type="Proteomes" id="UP000644693"/>
    </source>
</evidence>
<proteinExistence type="predicted"/>
<evidence type="ECO:0008006" key="3">
    <source>
        <dbReference type="Google" id="ProtNLM"/>
    </source>
</evidence>
<dbReference type="Gene3D" id="2.30.110.10">
    <property type="entry name" value="Electron Transport, Fmn-binding Protein, Chain A"/>
    <property type="match status" value="1"/>
</dbReference>
<comment type="caution">
    <text evidence="1">The sequence shown here is derived from an EMBL/GenBank/DDBJ whole genome shotgun (WGS) entry which is preliminary data.</text>
</comment>
<name>A0A919CJ76_9GAMM</name>
<dbReference type="Pfam" id="PF04075">
    <property type="entry name" value="F420H2_quin_red"/>
    <property type="match status" value="1"/>
</dbReference>
<gene>
    <name evidence="1" type="ORF">GCM10007053_06240</name>
</gene>
<organism evidence="1 2">
    <name type="scientific">Parahalioglobus pacificus</name>
    <dbReference type="NCBI Taxonomy" id="930806"/>
    <lineage>
        <taxon>Bacteria</taxon>
        <taxon>Pseudomonadati</taxon>
        <taxon>Pseudomonadota</taxon>
        <taxon>Gammaproteobacteria</taxon>
        <taxon>Cellvibrionales</taxon>
        <taxon>Halieaceae</taxon>
        <taxon>Parahalioglobus</taxon>
    </lineage>
</organism>
<evidence type="ECO:0000313" key="1">
    <source>
        <dbReference type="EMBL" id="GHD27656.1"/>
    </source>
</evidence>
<dbReference type="AlphaFoldDB" id="A0A919CJ76"/>